<dbReference type="eggNOG" id="ENOG502SHCU">
    <property type="taxonomic scope" value="Eukaryota"/>
</dbReference>
<dbReference type="SUPFAM" id="SSF49899">
    <property type="entry name" value="Concanavalin A-like lectins/glucanases"/>
    <property type="match status" value="1"/>
</dbReference>
<feature type="domain" description="Beta-xylosidase C-terminal Concanavalin A-like" evidence="5">
    <location>
        <begin position="348"/>
        <end position="531"/>
    </location>
</feature>
<dbReference type="PANTHER" id="PTHR42812:SF12">
    <property type="entry name" value="BETA-XYLOSIDASE-RELATED"/>
    <property type="match status" value="1"/>
</dbReference>
<keyword evidence="3 4" id="KW-0326">Glycosidase</keyword>
<organism evidence="6 7">
    <name type="scientific">Colletotrichum fioriniae PJ7</name>
    <dbReference type="NCBI Taxonomy" id="1445577"/>
    <lineage>
        <taxon>Eukaryota</taxon>
        <taxon>Fungi</taxon>
        <taxon>Dikarya</taxon>
        <taxon>Ascomycota</taxon>
        <taxon>Pezizomycotina</taxon>
        <taxon>Sordariomycetes</taxon>
        <taxon>Hypocreomycetidae</taxon>
        <taxon>Glomerellales</taxon>
        <taxon>Glomerellaceae</taxon>
        <taxon>Colletotrichum</taxon>
        <taxon>Colletotrichum acutatum species complex</taxon>
    </lineage>
</organism>
<dbReference type="GO" id="GO:0004553">
    <property type="term" value="F:hydrolase activity, hydrolyzing O-glycosyl compounds"/>
    <property type="evidence" value="ECO:0007669"/>
    <property type="project" value="InterPro"/>
</dbReference>
<dbReference type="Gene3D" id="2.60.120.200">
    <property type="match status" value="1"/>
</dbReference>
<dbReference type="GO" id="GO:0005975">
    <property type="term" value="P:carbohydrate metabolic process"/>
    <property type="evidence" value="ECO:0007669"/>
    <property type="project" value="InterPro"/>
</dbReference>
<evidence type="ECO:0000256" key="4">
    <source>
        <dbReference type="RuleBase" id="RU361187"/>
    </source>
</evidence>
<evidence type="ECO:0000259" key="5">
    <source>
        <dbReference type="Pfam" id="PF17851"/>
    </source>
</evidence>
<proteinExistence type="inferred from homology"/>
<sequence length="533" mass="60694">MKFTNPIIPGFAPDPSIVKVRDIFYLVTSSFHTFPGIPIYASKNLRDWELKGHAICRPSQLDLSHCFSKLIPIPLPGGQPLVITGGLFAATIRFHDGFFYITCTNVYEDPKDGTEHYGNFFIKCLEDKIFDEDGWSDPIYFAFFGIDPSLFFDPRTGRAYVQGSHREGPAAAPDCSIRQFEIDIDTGKLLTDIRQLWKGSSTDAEGPHMYFKDAWYYLITAEAGTFERHRVGVARSRDIWGPYDGYDQNPLLTAYGRDEDIRWTGHADFFQDRVGHWFCVHLGIQYDRSEPARHPMGRETFLTPVEWGEGDWPKITQTQKEFEMVLSEADDDLPKGFTQGGPKEDLYIRIPEFESYAYSGERGGYSLQASQAHLSTPKGTSTFVGRRQRYLHSSASTVISLSQFNNVTHHIYAGLTIYKDRFSHSAIAYDTRSHELRIEVQSIVDKKVDKRIIGAQSVSKDVDSVILKIQSDKDGYSFHVKTIDWQELGNIDSKELSGYDMTGAMFGIFANILHEEENSPVREWVTFDKFDSE</sequence>
<dbReference type="Proteomes" id="UP000020467">
    <property type="component" value="Unassembled WGS sequence"/>
</dbReference>
<dbReference type="OrthoDB" id="408373at2759"/>
<accession>A0A010R750</accession>
<gene>
    <name evidence="6" type="ORF">CFIO01_09653</name>
</gene>
<dbReference type="InterPro" id="IPR023296">
    <property type="entry name" value="Glyco_hydro_beta-prop_sf"/>
</dbReference>
<keyword evidence="7" id="KW-1185">Reference proteome</keyword>
<evidence type="ECO:0000256" key="1">
    <source>
        <dbReference type="ARBA" id="ARBA00009865"/>
    </source>
</evidence>
<dbReference type="EMBL" id="JARH01000164">
    <property type="protein sequence ID" value="EXF84525.1"/>
    <property type="molecule type" value="Genomic_DNA"/>
</dbReference>
<evidence type="ECO:0000256" key="2">
    <source>
        <dbReference type="ARBA" id="ARBA00022801"/>
    </source>
</evidence>
<dbReference type="HOGENOM" id="CLU_016508_0_0_1"/>
<comment type="similarity">
    <text evidence="1 4">Belongs to the glycosyl hydrolase 43 family.</text>
</comment>
<protein>
    <recommendedName>
        <fullName evidence="5">Beta-xylosidase C-terminal Concanavalin A-like domain-containing protein</fullName>
    </recommendedName>
</protein>
<dbReference type="CDD" id="cd18617">
    <property type="entry name" value="GH43_XynB-like"/>
    <property type="match status" value="1"/>
</dbReference>
<dbReference type="InterPro" id="IPR051795">
    <property type="entry name" value="Glycosyl_Hydrlase_43"/>
</dbReference>
<dbReference type="SUPFAM" id="SSF75005">
    <property type="entry name" value="Arabinanase/levansucrase/invertase"/>
    <property type="match status" value="1"/>
</dbReference>
<evidence type="ECO:0000313" key="7">
    <source>
        <dbReference type="Proteomes" id="UP000020467"/>
    </source>
</evidence>
<evidence type="ECO:0000313" key="6">
    <source>
        <dbReference type="EMBL" id="EXF84525.1"/>
    </source>
</evidence>
<keyword evidence="2 4" id="KW-0378">Hydrolase</keyword>
<comment type="caution">
    <text evidence="6">The sequence shown here is derived from an EMBL/GenBank/DDBJ whole genome shotgun (WGS) entry which is preliminary data.</text>
</comment>
<dbReference type="InterPro" id="IPR013320">
    <property type="entry name" value="ConA-like_dom_sf"/>
</dbReference>
<evidence type="ECO:0000256" key="3">
    <source>
        <dbReference type="ARBA" id="ARBA00023295"/>
    </source>
</evidence>
<dbReference type="KEGG" id="cfj:CFIO01_09653"/>
<dbReference type="Pfam" id="PF04616">
    <property type="entry name" value="Glyco_hydro_43"/>
    <property type="match status" value="1"/>
</dbReference>
<dbReference type="AlphaFoldDB" id="A0A010R750"/>
<dbReference type="Pfam" id="PF17851">
    <property type="entry name" value="GH43_C2"/>
    <property type="match status" value="1"/>
</dbReference>
<dbReference type="Gene3D" id="2.115.10.20">
    <property type="entry name" value="Glycosyl hydrolase domain, family 43"/>
    <property type="match status" value="1"/>
</dbReference>
<dbReference type="InterPro" id="IPR041542">
    <property type="entry name" value="GH43_C2"/>
</dbReference>
<name>A0A010R750_9PEZI</name>
<reference evidence="6 7" key="1">
    <citation type="submission" date="2014-02" db="EMBL/GenBank/DDBJ databases">
        <title>The genome sequence of Colletotrichum fioriniae PJ7.</title>
        <authorList>
            <person name="Baroncelli R."/>
            <person name="Thon M.R."/>
        </authorList>
    </citation>
    <scope>NUCLEOTIDE SEQUENCE [LARGE SCALE GENOMIC DNA]</scope>
    <source>
        <strain evidence="6 7">PJ7</strain>
    </source>
</reference>
<dbReference type="PANTHER" id="PTHR42812">
    <property type="entry name" value="BETA-XYLOSIDASE"/>
    <property type="match status" value="1"/>
</dbReference>
<dbReference type="InterPro" id="IPR006710">
    <property type="entry name" value="Glyco_hydro_43"/>
</dbReference>